<organism evidence="2 3">
    <name type="scientific">Caballeronia sordidicola</name>
    <name type="common">Burkholderia sordidicola</name>
    <dbReference type="NCBI Taxonomy" id="196367"/>
    <lineage>
        <taxon>Bacteria</taxon>
        <taxon>Pseudomonadati</taxon>
        <taxon>Pseudomonadota</taxon>
        <taxon>Betaproteobacteria</taxon>
        <taxon>Burkholderiales</taxon>
        <taxon>Burkholderiaceae</taxon>
        <taxon>Caballeronia</taxon>
    </lineage>
</organism>
<proteinExistence type="predicted"/>
<dbReference type="AlphaFoldDB" id="A0A226WQC1"/>
<dbReference type="Proteomes" id="UP000214720">
    <property type="component" value="Unassembled WGS sequence"/>
</dbReference>
<evidence type="ECO:0000313" key="2">
    <source>
        <dbReference type="EMBL" id="OXC73391.1"/>
    </source>
</evidence>
<name>A0A226WQC1_CABSO</name>
<evidence type="ECO:0000313" key="3">
    <source>
        <dbReference type="Proteomes" id="UP000214720"/>
    </source>
</evidence>
<feature type="signal peptide" evidence="1">
    <location>
        <begin position="1"/>
        <end position="34"/>
    </location>
</feature>
<evidence type="ECO:0000256" key="1">
    <source>
        <dbReference type="SAM" id="SignalP"/>
    </source>
</evidence>
<keyword evidence="1" id="KW-0732">Signal</keyword>
<sequence>MTALNARSRRYTALRAVRTLLISTGLAASLPAFAADTATGSADDTGTGTTAAPGSSCARPAVMFNRGKKTGACWPIRASIRRRSIR</sequence>
<dbReference type="EMBL" id="MTHB01000253">
    <property type="protein sequence ID" value="OXC73391.1"/>
    <property type="molecule type" value="Genomic_DNA"/>
</dbReference>
<feature type="chain" id="PRO_5012782188" evidence="1">
    <location>
        <begin position="35"/>
        <end position="86"/>
    </location>
</feature>
<protein>
    <submittedName>
        <fullName evidence="2">Uncharacterized protein</fullName>
    </submittedName>
</protein>
<comment type="caution">
    <text evidence="2">The sequence shown here is derived from an EMBL/GenBank/DDBJ whole genome shotgun (WGS) entry which is preliminary data.</text>
</comment>
<accession>A0A226WQC1</accession>
<reference evidence="3" key="1">
    <citation type="submission" date="2017-01" db="EMBL/GenBank/DDBJ databases">
        <title>Genome Analysis of Deinococcus marmoris KOPRI26562.</title>
        <authorList>
            <person name="Kim J.H."/>
            <person name="Oh H.-M."/>
        </authorList>
    </citation>
    <scope>NUCLEOTIDE SEQUENCE [LARGE SCALE GENOMIC DNA]</scope>
    <source>
        <strain evidence="3">PAMC 26633</strain>
    </source>
</reference>
<gene>
    <name evidence="2" type="ORF">BSU04_37195</name>
</gene>